<protein>
    <recommendedName>
        <fullName evidence="1">DUF1570 domain-containing protein</fullName>
    </recommendedName>
</protein>
<dbReference type="InterPro" id="IPR011464">
    <property type="entry name" value="DUF1570"/>
</dbReference>
<organism evidence="2 3">
    <name type="scientific">Sorangium cellulosum</name>
    <name type="common">Polyangium cellulosum</name>
    <dbReference type="NCBI Taxonomy" id="56"/>
    <lineage>
        <taxon>Bacteria</taxon>
        <taxon>Pseudomonadati</taxon>
        <taxon>Myxococcota</taxon>
        <taxon>Polyangia</taxon>
        <taxon>Polyangiales</taxon>
        <taxon>Polyangiaceae</taxon>
        <taxon>Sorangium</taxon>
    </lineage>
</organism>
<gene>
    <name evidence="2" type="ORF">BE17_53360</name>
</gene>
<proteinExistence type="predicted"/>
<dbReference type="Proteomes" id="UP000075635">
    <property type="component" value="Unassembled WGS sequence"/>
</dbReference>
<sequence length="523" mass="57586">MLATCGGPRERTFMHRKLPAICLLLLAVGLLSLTGCAAVPLAHRERSSGAWVRLRTEHFDLWTDLTGGEARRAAEALERTRAALVTAAWSKGAARRSTVRANVVVLASGLDFDRYADSRFTGVFSELGRPTIFLWGSPERWERRDQLKDASTTSVLRHELVHQLAAGIYGRQPRWFAEGLAQLLESLVISEDGTTAILGRPNLVALRNYRRQRTFGVRDALAWKSDEGLGEGAVHGLYGLSWLMVYWMYNTQPDAFAAYQGRLAAGVDPERAWQDSFGALSLDELDKQLYHYARFGKFQEVNVPLTPVKAEPTPATITTADVHALRAQLALTGASIRADDALKEEARRELDRALRLEPANVLALRVLMQFEKGLPIGEWISRLEEQVARRPDDGDAWLLLGQLLGRQDRDAEQVAALRRAVALLPGNANAYNDLAWALVATGHPEEALPLATKAAMLAPWNASILDTYAANLFALGRCPDALRVQARAVDLISHRAQGSSGARWLTAKLAEYQSSCGQLAKSP</sequence>
<accession>A0A150RDV1</accession>
<reference evidence="2 3" key="1">
    <citation type="submission" date="2014-02" db="EMBL/GenBank/DDBJ databases">
        <title>The small core and large imbalanced accessory genome model reveals a collaborative survival strategy of Sorangium cellulosum strains in nature.</title>
        <authorList>
            <person name="Han K."/>
            <person name="Peng R."/>
            <person name="Blom J."/>
            <person name="Li Y.-Z."/>
        </authorList>
    </citation>
    <scope>NUCLEOTIDE SEQUENCE [LARGE SCALE GENOMIC DNA]</scope>
    <source>
        <strain evidence="2 3">So0011-07</strain>
    </source>
</reference>
<evidence type="ECO:0000313" key="3">
    <source>
        <dbReference type="Proteomes" id="UP000075635"/>
    </source>
</evidence>
<dbReference type="InterPro" id="IPR011990">
    <property type="entry name" value="TPR-like_helical_dom_sf"/>
</dbReference>
<dbReference type="Pfam" id="PF07607">
    <property type="entry name" value="DUF1570"/>
    <property type="match status" value="1"/>
</dbReference>
<dbReference type="AlphaFoldDB" id="A0A150RDV1"/>
<dbReference type="EMBL" id="JEMB01002802">
    <property type="protein sequence ID" value="KYF78313.1"/>
    <property type="molecule type" value="Genomic_DNA"/>
</dbReference>
<feature type="domain" description="DUF1570" evidence="1">
    <location>
        <begin position="154"/>
        <end position="263"/>
    </location>
</feature>
<dbReference type="SUPFAM" id="SSF48452">
    <property type="entry name" value="TPR-like"/>
    <property type="match status" value="1"/>
</dbReference>
<dbReference type="Gene3D" id="1.25.40.10">
    <property type="entry name" value="Tetratricopeptide repeat domain"/>
    <property type="match status" value="1"/>
</dbReference>
<evidence type="ECO:0000313" key="2">
    <source>
        <dbReference type="EMBL" id="KYF78313.1"/>
    </source>
</evidence>
<evidence type="ECO:0000259" key="1">
    <source>
        <dbReference type="Pfam" id="PF07607"/>
    </source>
</evidence>
<name>A0A150RDV1_SORCE</name>
<comment type="caution">
    <text evidence="2">The sequence shown here is derived from an EMBL/GenBank/DDBJ whole genome shotgun (WGS) entry which is preliminary data.</text>
</comment>